<dbReference type="Proteomes" id="UP000321922">
    <property type="component" value="Unassembled WGS sequence"/>
</dbReference>
<dbReference type="RefSeq" id="WP_227739608.1">
    <property type="nucleotide sequence ID" value="NZ_BAOJ01000027.1"/>
</dbReference>
<organism evidence="2 3">
    <name type="scientific">Vibrio sagamiensis NBRC 104589</name>
    <dbReference type="NCBI Taxonomy" id="1219064"/>
    <lineage>
        <taxon>Bacteria</taxon>
        <taxon>Pseudomonadati</taxon>
        <taxon>Pseudomonadota</taxon>
        <taxon>Gammaproteobacteria</taxon>
        <taxon>Vibrionales</taxon>
        <taxon>Vibrionaceae</taxon>
        <taxon>Vibrio</taxon>
    </lineage>
</organism>
<keyword evidence="1" id="KW-0732">Signal</keyword>
<protein>
    <recommendedName>
        <fullName evidence="4">MACPF domain-containing protein</fullName>
    </recommendedName>
</protein>
<keyword evidence="3" id="KW-1185">Reference proteome</keyword>
<evidence type="ECO:0000256" key="1">
    <source>
        <dbReference type="SAM" id="SignalP"/>
    </source>
</evidence>
<dbReference type="AlphaFoldDB" id="A0A511QHG9"/>
<feature type="signal peptide" evidence="1">
    <location>
        <begin position="1"/>
        <end position="21"/>
    </location>
</feature>
<proteinExistence type="predicted"/>
<reference evidence="2 3" key="1">
    <citation type="submission" date="2019-07" db="EMBL/GenBank/DDBJ databases">
        <title>Whole genome shotgun sequence of Vibrio sagamiensis NBRC 104589.</title>
        <authorList>
            <person name="Hosoyama A."/>
            <person name="Uohara A."/>
            <person name="Ohji S."/>
            <person name="Ichikawa N."/>
        </authorList>
    </citation>
    <scope>NUCLEOTIDE SEQUENCE [LARGE SCALE GENOMIC DNA]</scope>
    <source>
        <strain evidence="2 3">NBRC 104589</strain>
    </source>
</reference>
<comment type="caution">
    <text evidence="2">The sequence shown here is derived from an EMBL/GenBank/DDBJ whole genome shotgun (WGS) entry which is preliminary data.</text>
</comment>
<gene>
    <name evidence="2" type="ORF">VSA01S_28600</name>
</gene>
<evidence type="ECO:0000313" key="2">
    <source>
        <dbReference type="EMBL" id="GEM76748.1"/>
    </source>
</evidence>
<name>A0A511QHG9_9VIBR</name>
<evidence type="ECO:0000313" key="3">
    <source>
        <dbReference type="Proteomes" id="UP000321922"/>
    </source>
</evidence>
<dbReference type="EMBL" id="BJXJ01000031">
    <property type="protein sequence ID" value="GEM76748.1"/>
    <property type="molecule type" value="Genomic_DNA"/>
</dbReference>
<feature type="chain" id="PRO_5022137944" description="MACPF domain-containing protein" evidence="1">
    <location>
        <begin position="22"/>
        <end position="488"/>
    </location>
</feature>
<accession>A0A511QHG9</accession>
<evidence type="ECO:0008006" key="4">
    <source>
        <dbReference type="Google" id="ProtNLM"/>
    </source>
</evidence>
<sequence length="488" mass="56322">MMKFFIMFFLCIVSINKSAYAMSKPTSANNLWKKGQYQRLTQFEMSKLRDSTKELNGNRLGYGFNLVTELPTRNRCIINGSYQRIDNFSRFVEGQVVSSKSEVEEFFSTSLSLNAEGRYGSFSASSQFKRDMLNSFQNLEQNNTVAFVIQDKTYTLINDAWPTIDPRALALLQANTNISKTNFRNICGDVLVDGIQYGRELSLLLQVKSKTQQAKDVVDTAAEISASYMMLISGSADSKTLEQYRHYQQNYEIKVKAYVSGESMVLSDTNLLNFADKLREFESNLGKHHSVINYQTSAYQVPDDMDYWQAFKDYRPAKLAIQKWHQFMAFTHSEQCQYKDIAQVCAVTKQMYRDVFENCSNTYRWPSCLEPSLSECKLPTEQPCNYIEQVSTLVWQDAVVDWEQSYDVMFPKESLEINIIGYEMKLENGSIKKTALDLRVRLDKPHQFDGLFVCDLKVKEDHISMCGVMDERGVGKVMIEKLRYLIRQ</sequence>